<proteinExistence type="predicted"/>
<evidence type="ECO:0000313" key="2">
    <source>
        <dbReference type="Proteomes" id="UP000238296"/>
    </source>
</evidence>
<organism evidence="1 2">
    <name type="scientific">Mycobacterium talmoniae</name>
    <dbReference type="NCBI Taxonomy" id="1858794"/>
    <lineage>
        <taxon>Bacteria</taxon>
        <taxon>Bacillati</taxon>
        <taxon>Actinomycetota</taxon>
        <taxon>Actinomycetes</taxon>
        <taxon>Mycobacteriales</taxon>
        <taxon>Mycobacteriaceae</taxon>
        <taxon>Mycobacterium</taxon>
    </lineage>
</organism>
<name>A0A2S8BIK0_9MYCO</name>
<sequence length="75" mass="7997">MVCTGLVNRTPCQPSITRGPDTPIPRVNRPCDSCCRLNAEVASSAGERDPSWTTKVPSPIVVVCAARYARPVNAS</sequence>
<protein>
    <submittedName>
        <fullName evidence="1">Uncharacterized protein</fullName>
    </submittedName>
</protein>
<dbReference type="Proteomes" id="UP000238296">
    <property type="component" value="Unassembled WGS sequence"/>
</dbReference>
<evidence type="ECO:0000313" key="1">
    <source>
        <dbReference type="EMBL" id="PQM46448.1"/>
    </source>
</evidence>
<dbReference type="AlphaFoldDB" id="A0A2S8BIK0"/>
<dbReference type="EMBL" id="PPEA01000489">
    <property type="protein sequence ID" value="PQM46448.1"/>
    <property type="molecule type" value="Genomic_DNA"/>
</dbReference>
<reference evidence="1 2" key="1">
    <citation type="journal article" date="2017" name="Int. J. Syst. Evol. Microbiol.">
        <title>Mycobacterium talmoniae sp. nov., a slowly growing mycobacterium isolated from human respiratory samples.</title>
        <authorList>
            <person name="Davidson R.M."/>
            <person name="DeGroote M.A."/>
            <person name="Marola J.L."/>
            <person name="Buss S."/>
            <person name="Jones V."/>
            <person name="McNeil M.R."/>
            <person name="Freifeld A.G."/>
            <person name="Elaine Epperson L."/>
            <person name="Hasan N.A."/>
            <person name="Jackson M."/>
            <person name="Iwen P.C."/>
            <person name="Salfinger M."/>
            <person name="Strong M."/>
        </authorList>
    </citation>
    <scope>NUCLEOTIDE SEQUENCE [LARGE SCALE GENOMIC DNA]</scope>
    <source>
        <strain evidence="1 2">ATCC BAA-2683</strain>
    </source>
</reference>
<accession>A0A2S8BIK0</accession>
<gene>
    <name evidence="1" type="ORF">C1Y40_03381</name>
</gene>
<comment type="caution">
    <text evidence="1">The sequence shown here is derived from an EMBL/GenBank/DDBJ whole genome shotgun (WGS) entry which is preliminary data.</text>
</comment>